<name>A0ABY3TX10_9MYCO</name>
<dbReference type="SMART" id="SM00052">
    <property type="entry name" value="EAL"/>
    <property type="match status" value="1"/>
</dbReference>
<dbReference type="PANTHER" id="PTHR33121">
    <property type="entry name" value="CYCLIC DI-GMP PHOSPHODIESTERASE PDEF"/>
    <property type="match status" value="1"/>
</dbReference>
<feature type="transmembrane region" description="Helical" evidence="1">
    <location>
        <begin position="160"/>
        <end position="182"/>
    </location>
</feature>
<evidence type="ECO:0000256" key="1">
    <source>
        <dbReference type="SAM" id="Phobius"/>
    </source>
</evidence>
<gene>
    <name evidence="4" type="ORF">MI149_12570</name>
</gene>
<feature type="transmembrane region" description="Helical" evidence="1">
    <location>
        <begin position="64"/>
        <end position="85"/>
    </location>
</feature>
<evidence type="ECO:0000313" key="4">
    <source>
        <dbReference type="EMBL" id="ULN43824.1"/>
    </source>
</evidence>
<feature type="transmembrane region" description="Helical" evidence="1">
    <location>
        <begin position="128"/>
        <end position="148"/>
    </location>
</feature>
<dbReference type="InterPro" id="IPR050706">
    <property type="entry name" value="Cyclic-di-GMP_PDE-like"/>
</dbReference>
<feature type="domain" description="EAL" evidence="2">
    <location>
        <begin position="511"/>
        <end position="764"/>
    </location>
</feature>
<dbReference type="Pfam" id="PF00990">
    <property type="entry name" value="GGDEF"/>
    <property type="match status" value="1"/>
</dbReference>
<sequence length="778" mass="83737">MRNGRAAVFIAAAGAAIAMWLIGDWVPPAALNRVNNVLFLVAPWLAAGSVAWAAWKSTGRQRAAWLCLLVGVIGWAVGAASVIYFEALLTGRVLSSSQTWPFVLFPLGCGAALLLFPTGLTKRYVGRFLLDGAIVAGSFFLMFWLLVMDEAYKVNGGDQLVQFLPAIFAALEIAVLTLALLLIFRGPPELRGTLALLTAGLLCVILSDSVYTYISIQRAYEHGTLVDTGWIAGMLLITIAALTARQATTPVPKARMESAWASVWLPGLTTVLVIAAAATEPMEDLTARPVMVLGACLACAIFTRQFLAISDNQRLLAEMADQALRDPLTGVANYTGFNDRLAEVMERRERDRAPVALMVLDLNDFKLVNDSYGHPAGDRLLMLVGDRITRAVRPDDTVARLGGDEFAVVMTGPVDDSERVGARVVDAFTAPFMVDGHELAIRPSAGLALAKADDPGLDAETLLKQADTAMYSAKWAGSGGVHLFTPEMASTRVDRELFRTTDVPERSGSAVLTLLSDLRHAVNRGELTLVYQPQFRLSTGDLVGFEALVRWPQPDGSVLMPLDFLPMVRRNGMMDEVTDLVLGKACEDCAEWRATGIEASVAVNLFAPLLADATVPGRAAAALSASGLPPSQLTIEVTENMVLGDLAQTRHVLNQLREQHIRVAIDDFGTGYSTLSYLRDLPNDEVKLDRYFVAPVLTDPTAAAVVVAVVNLAHTLGMTTVAEGVENAQTAAWLQKHGCDIGQGYFYGAPIDFDTVLERFGPRRTATPRTAPASAKSN</sequence>
<evidence type="ECO:0000259" key="2">
    <source>
        <dbReference type="PROSITE" id="PS50883"/>
    </source>
</evidence>
<dbReference type="PANTHER" id="PTHR33121:SF79">
    <property type="entry name" value="CYCLIC DI-GMP PHOSPHODIESTERASE PDED-RELATED"/>
    <property type="match status" value="1"/>
</dbReference>
<feature type="transmembrane region" description="Helical" evidence="1">
    <location>
        <begin position="97"/>
        <end position="116"/>
    </location>
</feature>
<feature type="transmembrane region" description="Helical" evidence="1">
    <location>
        <begin position="37"/>
        <end position="55"/>
    </location>
</feature>
<evidence type="ECO:0000313" key="5">
    <source>
        <dbReference type="Proteomes" id="UP001055337"/>
    </source>
</evidence>
<dbReference type="Gene3D" id="3.20.20.450">
    <property type="entry name" value="EAL domain"/>
    <property type="match status" value="1"/>
</dbReference>
<dbReference type="NCBIfam" id="TIGR00254">
    <property type="entry name" value="GGDEF"/>
    <property type="match status" value="1"/>
</dbReference>
<dbReference type="SMART" id="SM00267">
    <property type="entry name" value="GGDEF"/>
    <property type="match status" value="1"/>
</dbReference>
<evidence type="ECO:0000259" key="3">
    <source>
        <dbReference type="PROSITE" id="PS50887"/>
    </source>
</evidence>
<accession>A0ABY3TX10</accession>
<feature type="transmembrane region" description="Helical" evidence="1">
    <location>
        <begin position="228"/>
        <end position="247"/>
    </location>
</feature>
<dbReference type="EMBL" id="CP092362">
    <property type="protein sequence ID" value="ULN43824.1"/>
    <property type="molecule type" value="Genomic_DNA"/>
</dbReference>
<dbReference type="PROSITE" id="PS50883">
    <property type="entry name" value="EAL"/>
    <property type="match status" value="1"/>
</dbReference>
<feature type="domain" description="GGDEF" evidence="3">
    <location>
        <begin position="353"/>
        <end position="486"/>
    </location>
</feature>
<dbReference type="Pfam" id="PF00563">
    <property type="entry name" value="EAL"/>
    <property type="match status" value="1"/>
</dbReference>
<feature type="transmembrane region" description="Helical" evidence="1">
    <location>
        <begin position="7"/>
        <end position="25"/>
    </location>
</feature>
<reference evidence="4" key="1">
    <citation type="submission" date="2022-08" db="EMBL/GenBank/DDBJ databases">
        <title>Whole genome sequencing of non-tuberculosis mycobacteria type-strains.</title>
        <authorList>
            <person name="Igarashi Y."/>
            <person name="Osugi A."/>
            <person name="Mitarai S."/>
        </authorList>
    </citation>
    <scope>NUCLEOTIDE SEQUENCE</scope>
    <source>
        <strain evidence="4">JCM 16369</strain>
    </source>
</reference>
<dbReference type="CDD" id="cd01948">
    <property type="entry name" value="EAL"/>
    <property type="match status" value="1"/>
</dbReference>
<dbReference type="InterPro" id="IPR043128">
    <property type="entry name" value="Rev_trsase/Diguanyl_cyclase"/>
</dbReference>
<keyword evidence="1" id="KW-0812">Transmembrane</keyword>
<dbReference type="CDD" id="cd01949">
    <property type="entry name" value="GGDEF"/>
    <property type="match status" value="1"/>
</dbReference>
<dbReference type="InterPro" id="IPR001633">
    <property type="entry name" value="EAL_dom"/>
</dbReference>
<proteinExistence type="predicted"/>
<feature type="transmembrane region" description="Helical" evidence="1">
    <location>
        <begin position="194"/>
        <end position="216"/>
    </location>
</feature>
<dbReference type="SUPFAM" id="SSF141868">
    <property type="entry name" value="EAL domain-like"/>
    <property type="match status" value="1"/>
</dbReference>
<feature type="transmembrane region" description="Helical" evidence="1">
    <location>
        <begin position="259"/>
        <end position="278"/>
    </location>
</feature>
<keyword evidence="5" id="KW-1185">Reference proteome</keyword>
<dbReference type="InterPro" id="IPR000160">
    <property type="entry name" value="GGDEF_dom"/>
</dbReference>
<dbReference type="PROSITE" id="PS50887">
    <property type="entry name" value="GGDEF"/>
    <property type="match status" value="1"/>
</dbReference>
<dbReference type="Gene3D" id="3.30.70.270">
    <property type="match status" value="1"/>
</dbReference>
<keyword evidence="1" id="KW-1133">Transmembrane helix</keyword>
<dbReference type="Proteomes" id="UP001055337">
    <property type="component" value="Chromosome"/>
</dbReference>
<dbReference type="RefSeq" id="WP_240179967.1">
    <property type="nucleotide sequence ID" value="NZ_CP092362.2"/>
</dbReference>
<organism evidence="4 5">
    <name type="scientific">Mycolicibacterium crocinum</name>
    <dbReference type="NCBI Taxonomy" id="388459"/>
    <lineage>
        <taxon>Bacteria</taxon>
        <taxon>Bacillati</taxon>
        <taxon>Actinomycetota</taxon>
        <taxon>Actinomycetes</taxon>
        <taxon>Mycobacteriales</taxon>
        <taxon>Mycobacteriaceae</taxon>
        <taxon>Mycolicibacterium</taxon>
    </lineage>
</organism>
<dbReference type="InterPro" id="IPR035919">
    <property type="entry name" value="EAL_sf"/>
</dbReference>
<protein>
    <submittedName>
        <fullName evidence="4">Bifunctional diguanylate cyclase/phosphodiesterase</fullName>
    </submittedName>
</protein>
<dbReference type="InterPro" id="IPR029787">
    <property type="entry name" value="Nucleotide_cyclase"/>
</dbReference>
<keyword evidence="1" id="KW-0472">Membrane</keyword>
<dbReference type="SUPFAM" id="SSF55073">
    <property type="entry name" value="Nucleotide cyclase"/>
    <property type="match status" value="1"/>
</dbReference>